<dbReference type="AlphaFoldDB" id="C4J8H9"/>
<dbReference type="EMBL" id="BT087126">
    <property type="protein sequence ID" value="ACR37479.1"/>
    <property type="molecule type" value="mRNA"/>
</dbReference>
<sequence length="78" mass="8661">MISHKSTTATSLQLEAVQKPTTTSLIFYITPAIVQKPTTTSLIFMVSHVLSSPADIHQQHCGSYTREYQQSIKGTHEN</sequence>
<accession>C4J8H9</accession>
<name>C4J8H9_MAIZE</name>
<organism evidence="1">
    <name type="scientific">Zea mays</name>
    <name type="common">Maize</name>
    <dbReference type="NCBI Taxonomy" id="4577"/>
    <lineage>
        <taxon>Eukaryota</taxon>
        <taxon>Viridiplantae</taxon>
        <taxon>Streptophyta</taxon>
        <taxon>Embryophyta</taxon>
        <taxon>Tracheophyta</taxon>
        <taxon>Spermatophyta</taxon>
        <taxon>Magnoliopsida</taxon>
        <taxon>Liliopsida</taxon>
        <taxon>Poales</taxon>
        <taxon>Poaceae</taxon>
        <taxon>PACMAD clade</taxon>
        <taxon>Panicoideae</taxon>
        <taxon>Andropogonodae</taxon>
        <taxon>Andropogoneae</taxon>
        <taxon>Tripsacinae</taxon>
        <taxon>Zea</taxon>
    </lineage>
</organism>
<evidence type="ECO:0000313" key="1">
    <source>
        <dbReference type="EMBL" id="ACR37479.1"/>
    </source>
</evidence>
<reference evidence="1" key="2">
    <citation type="submission" date="2012-06" db="EMBL/GenBank/DDBJ databases">
        <authorList>
            <person name="Yu Y."/>
            <person name="Currie J."/>
            <person name="Lomeli R."/>
            <person name="Angelova A."/>
            <person name="Collura K."/>
            <person name="Wissotski M."/>
            <person name="Campos D."/>
            <person name="Kudrna D."/>
            <person name="Golser W."/>
            <person name="Ashely E."/>
            <person name="Descour A."/>
            <person name="Fernandes J."/>
            <person name="Soderlund C."/>
            <person name="Walbot V."/>
        </authorList>
    </citation>
    <scope>NUCLEOTIDE SEQUENCE</scope>
    <source>
        <strain evidence="1">B73</strain>
    </source>
</reference>
<protein>
    <submittedName>
        <fullName evidence="1">Uncharacterized protein</fullName>
    </submittedName>
</protein>
<reference evidence="1" key="1">
    <citation type="journal article" date="2009" name="PLoS Genet.">
        <title>Sequencing, mapping, and analysis of 27,455 maize full-length cDNAs.</title>
        <authorList>
            <person name="Soderlund C."/>
            <person name="Descour A."/>
            <person name="Kudrna D."/>
            <person name="Bomhoff M."/>
            <person name="Boyd L."/>
            <person name="Currie J."/>
            <person name="Angelova A."/>
            <person name="Collura K."/>
            <person name="Wissotski M."/>
            <person name="Ashley E."/>
            <person name="Morrow D."/>
            <person name="Fernandes J."/>
            <person name="Walbot V."/>
            <person name="Yu Y."/>
        </authorList>
    </citation>
    <scope>NUCLEOTIDE SEQUENCE</scope>
    <source>
        <strain evidence="1">B73</strain>
    </source>
</reference>
<proteinExistence type="evidence at transcript level"/>